<feature type="non-terminal residue" evidence="11">
    <location>
        <position position="1"/>
    </location>
</feature>
<organism evidence="11 12">
    <name type="scientific">Eimeria tenella</name>
    <name type="common">Coccidian parasite</name>
    <dbReference type="NCBI Taxonomy" id="5802"/>
    <lineage>
        <taxon>Eukaryota</taxon>
        <taxon>Sar</taxon>
        <taxon>Alveolata</taxon>
        <taxon>Apicomplexa</taxon>
        <taxon>Conoidasida</taxon>
        <taxon>Coccidia</taxon>
        <taxon>Eucoccidiorida</taxon>
        <taxon>Eimeriorina</taxon>
        <taxon>Eimeriidae</taxon>
        <taxon>Eimeria</taxon>
    </lineage>
</organism>
<keyword evidence="7" id="KW-0406">Ion transport</keyword>
<evidence type="ECO:0000313" key="12">
    <source>
        <dbReference type="Proteomes" id="UP000030747"/>
    </source>
</evidence>
<evidence type="ECO:0000256" key="1">
    <source>
        <dbReference type="ARBA" id="ARBA00004141"/>
    </source>
</evidence>
<dbReference type="EMBL" id="HG673965">
    <property type="protein sequence ID" value="CDJ38570.1"/>
    <property type="molecule type" value="Genomic_DNA"/>
</dbReference>
<keyword evidence="5" id="KW-0809">Transit peptide</keyword>
<accession>U6KKL0</accession>
<evidence type="ECO:0000256" key="4">
    <source>
        <dbReference type="ARBA" id="ARBA00022842"/>
    </source>
</evidence>
<dbReference type="GO" id="GO:0015095">
    <property type="term" value="F:magnesium ion transmembrane transporter activity"/>
    <property type="evidence" value="ECO:0007669"/>
    <property type="project" value="TreeGrafter"/>
</dbReference>
<keyword evidence="6 10" id="KW-1133">Transmembrane helix</keyword>
<feature type="transmembrane region" description="Helical" evidence="10">
    <location>
        <begin position="179"/>
        <end position="202"/>
    </location>
</feature>
<dbReference type="GeneID" id="25252371"/>
<reference evidence="11" key="1">
    <citation type="submission" date="2013-10" db="EMBL/GenBank/DDBJ databases">
        <title>Genomic analysis of the causative agents of coccidiosis in chickens.</title>
        <authorList>
            <person name="Reid A.J."/>
            <person name="Blake D."/>
            <person name="Billington K."/>
            <person name="Browne H."/>
            <person name="Dunn M."/>
            <person name="Hung S."/>
            <person name="Kawahara F."/>
            <person name="Miranda-Saavedra D."/>
            <person name="Mourier T."/>
            <person name="Nagra H."/>
            <person name="Otto T.D."/>
            <person name="Rawlings N."/>
            <person name="Sanchez A."/>
            <person name="Sanders M."/>
            <person name="Subramaniam C."/>
            <person name="Tay Y."/>
            <person name="Dear P."/>
            <person name="Doerig C."/>
            <person name="Gruber A."/>
            <person name="Parkinson J."/>
            <person name="Shirley M."/>
            <person name="Wan K.L."/>
            <person name="Berriman M."/>
            <person name="Tomley F."/>
            <person name="Pain A."/>
        </authorList>
    </citation>
    <scope>NUCLEOTIDE SEQUENCE [LARGE SCALE GENOMIC DNA]</scope>
    <source>
        <strain evidence="11">Houghton</strain>
    </source>
</reference>
<evidence type="ECO:0000256" key="9">
    <source>
        <dbReference type="SAM" id="Coils"/>
    </source>
</evidence>
<keyword evidence="3 10" id="KW-0812">Transmembrane</keyword>
<feature type="coiled-coil region" evidence="9">
    <location>
        <begin position="102"/>
        <end position="140"/>
    </location>
</feature>
<reference evidence="11" key="2">
    <citation type="submission" date="2013-10" db="EMBL/GenBank/DDBJ databases">
        <authorList>
            <person name="Aslett M."/>
        </authorList>
    </citation>
    <scope>NUCLEOTIDE SEQUENCE [LARGE SCALE GENOMIC DNA]</scope>
    <source>
        <strain evidence="11">Houghton</strain>
    </source>
</reference>
<dbReference type="AlphaFoldDB" id="U6KKL0"/>
<evidence type="ECO:0000313" key="11">
    <source>
        <dbReference type="EMBL" id="CDJ38570.1"/>
    </source>
</evidence>
<sequence>ACENLLGELSPLAAAAEGLLLLLQEARSSSSSSSSSLLRRFSELKRRLASCKDKTQGLQRALKELNQEGDISRLELSRFWENESLWDCPQKSEYAQDAEILLECYEQEVEAIYQVIARTEEALEDALQLMELQLASTRNAFLKSEIALDILSAFFGFVAAAAGLFGMNIKSGLENEERVFWAAAAAAAAAAVALLLAVYWWFQRQKL</sequence>
<evidence type="ECO:0000256" key="2">
    <source>
        <dbReference type="ARBA" id="ARBA00022448"/>
    </source>
</evidence>
<dbReference type="Gene3D" id="1.20.58.340">
    <property type="entry name" value="Magnesium transport protein CorA, transmembrane region"/>
    <property type="match status" value="2"/>
</dbReference>
<evidence type="ECO:0000256" key="5">
    <source>
        <dbReference type="ARBA" id="ARBA00022946"/>
    </source>
</evidence>
<keyword evidence="4" id="KW-0460">Magnesium</keyword>
<dbReference type="RefSeq" id="XP_013229408.1">
    <property type="nucleotide sequence ID" value="XM_013373954.1"/>
</dbReference>
<evidence type="ECO:0000256" key="10">
    <source>
        <dbReference type="SAM" id="Phobius"/>
    </source>
</evidence>
<dbReference type="OrthoDB" id="10251508at2759"/>
<dbReference type="VEuPathDB" id="ToxoDB:ETH_00016085"/>
<gene>
    <name evidence="11" type="ORF">ETH_00016085</name>
</gene>
<dbReference type="PANTHER" id="PTHR13890">
    <property type="entry name" value="RNA SPLICING PROTEIN MRS2, MITOCHONDRIAL"/>
    <property type="match status" value="1"/>
</dbReference>
<evidence type="ECO:0000256" key="8">
    <source>
        <dbReference type="ARBA" id="ARBA00023136"/>
    </source>
</evidence>
<dbReference type="OMA" id="NAERHIN"/>
<evidence type="ECO:0000256" key="6">
    <source>
        <dbReference type="ARBA" id="ARBA00022989"/>
    </source>
</evidence>
<name>U6KKL0_EIMTE</name>
<comment type="subcellular location">
    <subcellularLocation>
        <location evidence="1">Membrane</location>
        <topology evidence="1">Multi-pass membrane protein</topology>
    </subcellularLocation>
</comment>
<keyword evidence="12" id="KW-1185">Reference proteome</keyword>
<dbReference type="GO" id="GO:0016020">
    <property type="term" value="C:membrane"/>
    <property type="evidence" value="ECO:0007669"/>
    <property type="project" value="UniProtKB-SubCell"/>
</dbReference>
<evidence type="ECO:0000256" key="7">
    <source>
        <dbReference type="ARBA" id="ARBA00023065"/>
    </source>
</evidence>
<keyword evidence="8 10" id="KW-0472">Membrane</keyword>
<dbReference type="Proteomes" id="UP000030747">
    <property type="component" value="Unassembled WGS sequence"/>
</dbReference>
<dbReference type="InterPro" id="IPR039204">
    <property type="entry name" value="MRS2-like"/>
</dbReference>
<protein>
    <submittedName>
        <fullName evidence="11">CorA-like Mg2+ transporter domain-containing protein, putative</fullName>
    </submittedName>
</protein>
<dbReference type="PANTHER" id="PTHR13890:SF0">
    <property type="entry name" value="MAGNESIUM TRANSPORTER MRS2 HOMOLOG, MITOCHONDRIAL"/>
    <property type="match status" value="1"/>
</dbReference>
<keyword evidence="2" id="KW-0813">Transport</keyword>
<dbReference type="VEuPathDB" id="ToxoDB:ETH2_0101300"/>
<evidence type="ECO:0000256" key="3">
    <source>
        <dbReference type="ARBA" id="ARBA00022692"/>
    </source>
</evidence>
<feature type="transmembrane region" description="Helical" evidence="10">
    <location>
        <begin position="146"/>
        <end position="167"/>
    </location>
</feature>
<keyword evidence="9" id="KW-0175">Coiled coil</keyword>
<proteinExistence type="predicted"/>